<dbReference type="AlphaFoldDB" id="A0A8S4SCP7"/>
<dbReference type="Proteomes" id="UP000838756">
    <property type="component" value="Unassembled WGS sequence"/>
</dbReference>
<proteinExistence type="predicted"/>
<sequence length="88" mass="10088">MVRMQFLLIPDQWILTLTLIGLDGPLLVRGSPGRENSVPPRSSRAAGPAILSRFQHHQHFQLLKFVTFQLFTLRSSVFDVMHFVYVLP</sequence>
<evidence type="ECO:0000313" key="1">
    <source>
        <dbReference type="EMBL" id="CAH2259707.1"/>
    </source>
</evidence>
<gene>
    <name evidence="1" type="primary">jg24306</name>
    <name evidence="1" type="ORF">PAEG_LOCUS23626</name>
</gene>
<organism evidence="1 2">
    <name type="scientific">Pararge aegeria aegeria</name>
    <dbReference type="NCBI Taxonomy" id="348720"/>
    <lineage>
        <taxon>Eukaryota</taxon>
        <taxon>Metazoa</taxon>
        <taxon>Ecdysozoa</taxon>
        <taxon>Arthropoda</taxon>
        <taxon>Hexapoda</taxon>
        <taxon>Insecta</taxon>
        <taxon>Pterygota</taxon>
        <taxon>Neoptera</taxon>
        <taxon>Endopterygota</taxon>
        <taxon>Lepidoptera</taxon>
        <taxon>Glossata</taxon>
        <taxon>Ditrysia</taxon>
        <taxon>Papilionoidea</taxon>
        <taxon>Nymphalidae</taxon>
        <taxon>Satyrinae</taxon>
        <taxon>Satyrini</taxon>
        <taxon>Parargina</taxon>
        <taxon>Pararge</taxon>
    </lineage>
</organism>
<protein>
    <submittedName>
        <fullName evidence="1">Jg24306 protein</fullName>
    </submittedName>
</protein>
<reference evidence="1" key="1">
    <citation type="submission" date="2022-03" db="EMBL/GenBank/DDBJ databases">
        <authorList>
            <person name="Lindestad O."/>
        </authorList>
    </citation>
    <scope>NUCLEOTIDE SEQUENCE</scope>
</reference>
<dbReference type="EMBL" id="CAKXAJ010026153">
    <property type="protein sequence ID" value="CAH2259707.1"/>
    <property type="molecule type" value="Genomic_DNA"/>
</dbReference>
<name>A0A8S4SCP7_9NEOP</name>
<accession>A0A8S4SCP7</accession>
<evidence type="ECO:0000313" key="2">
    <source>
        <dbReference type="Proteomes" id="UP000838756"/>
    </source>
</evidence>
<keyword evidence="2" id="KW-1185">Reference proteome</keyword>
<comment type="caution">
    <text evidence="1">The sequence shown here is derived from an EMBL/GenBank/DDBJ whole genome shotgun (WGS) entry which is preliminary data.</text>
</comment>